<dbReference type="PANTHER" id="PTHR16290:SF4">
    <property type="entry name" value="MRNA-DECAPPING ENZYME 1A"/>
    <property type="match status" value="1"/>
</dbReference>
<dbReference type="FunFam" id="2.30.29.30:FF:000097">
    <property type="entry name" value="Putative mRNA-decapping enzyme 1A"/>
    <property type="match status" value="1"/>
</dbReference>
<evidence type="ECO:0000256" key="4">
    <source>
        <dbReference type="ARBA" id="ARBA00022490"/>
    </source>
</evidence>
<dbReference type="GO" id="GO:0000184">
    <property type="term" value="P:nuclear-transcribed mRNA catabolic process, nonsense-mediated decay"/>
    <property type="evidence" value="ECO:0007669"/>
    <property type="project" value="UniProtKB-KW"/>
</dbReference>
<evidence type="ECO:0000313" key="11">
    <source>
        <dbReference type="Ensembl" id="ENSLLEP00000047735.1"/>
    </source>
</evidence>
<evidence type="ECO:0000256" key="3">
    <source>
        <dbReference type="ARBA" id="ARBA00008778"/>
    </source>
</evidence>
<dbReference type="InterPro" id="IPR010334">
    <property type="entry name" value="Dcp1"/>
</dbReference>
<dbReference type="AlphaFoldDB" id="A0A8C5R516"/>
<dbReference type="GO" id="GO:0140933">
    <property type="term" value="F:5'-(N(7)-methylguanosine 5'-triphospho)-[mRNA] hydrolase activity"/>
    <property type="evidence" value="ECO:0007669"/>
    <property type="project" value="UniProtKB-EC"/>
</dbReference>
<accession>A0A8C5R516</accession>
<dbReference type="GO" id="GO:0003729">
    <property type="term" value="F:mRNA binding"/>
    <property type="evidence" value="ECO:0007669"/>
    <property type="project" value="TreeGrafter"/>
</dbReference>
<comment type="catalytic activity">
    <reaction evidence="10">
        <text>a 5'-end (N(7)-methyl 5'-triphosphoguanosine)-ribonucleoside in mRNA + H2O = N(7)-methyl-GDP + a 5'-end phospho-ribonucleoside in mRNA + 2 H(+)</text>
        <dbReference type="Rhea" id="RHEA:67484"/>
        <dbReference type="Rhea" id="RHEA-COMP:15692"/>
        <dbReference type="Rhea" id="RHEA-COMP:17167"/>
        <dbReference type="ChEBI" id="CHEBI:15377"/>
        <dbReference type="ChEBI" id="CHEBI:15378"/>
        <dbReference type="ChEBI" id="CHEBI:63714"/>
        <dbReference type="ChEBI" id="CHEBI:138282"/>
        <dbReference type="ChEBI" id="CHEBI:156461"/>
        <dbReference type="EC" id="3.6.1.62"/>
    </reaction>
    <physiologicalReaction direction="left-to-right" evidence="10">
        <dbReference type="Rhea" id="RHEA:67485"/>
    </physiologicalReaction>
</comment>
<keyword evidence="12" id="KW-1185">Reference proteome</keyword>
<dbReference type="PANTHER" id="PTHR16290">
    <property type="entry name" value="TRANSCRIPTION FACTOR SMIF DECAPPING ENZYME DCP1"/>
    <property type="match status" value="1"/>
</dbReference>
<dbReference type="CDD" id="cd09804">
    <property type="entry name" value="Dcp1"/>
    <property type="match status" value="1"/>
</dbReference>
<organism evidence="11 12">
    <name type="scientific">Leptobrachium leishanense</name>
    <name type="common">Leishan spiny toad</name>
    <dbReference type="NCBI Taxonomy" id="445787"/>
    <lineage>
        <taxon>Eukaryota</taxon>
        <taxon>Metazoa</taxon>
        <taxon>Chordata</taxon>
        <taxon>Craniata</taxon>
        <taxon>Vertebrata</taxon>
        <taxon>Euteleostomi</taxon>
        <taxon>Amphibia</taxon>
        <taxon>Batrachia</taxon>
        <taxon>Anura</taxon>
        <taxon>Pelobatoidea</taxon>
        <taxon>Megophryidae</taxon>
        <taxon>Leptobrachium</taxon>
    </lineage>
</organism>
<dbReference type="GO" id="GO:0031087">
    <property type="term" value="P:deadenylation-independent decapping of nuclear-transcribed mRNA"/>
    <property type="evidence" value="ECO:0007669"/>
    <property type="project" value="TreeGrafter"/>
</dbReference>
<evidence type="ECO:0000256" key="10">
    <source>
        <dbReference type="ARBA" id="ARBA00047661"/>
    </source>
</evidence>
<dbReference type="Proteomes" id="UP000694569">
    <property type="component" value="Unplaced"/>
</dbReference>
<evidence type="ECO:0000313" key="12">
    <source>
        <dbReference type="Proteomes" id="UP000694569"/>
    </source>
</evidence>
<dbReference type="GO" id="GO:0000290">
    <property type="term" value="P:deadenylation-dependent decapping of nuclear-transcribed mRNA"/>
    <property type="evidence" value="ECO:0007669"/>
    <property type="project" value="InterPro"/>
</dbReference>
<dbReference type="GO" id="GO:0005634">
    <property type="term" value="C:nucleus"/>
    <property type="evidence" value="ECO:0007669"/>
    <property type="project" value="UniProtKB-SubCell"/>
</dbReference>
<evidence type="ECO:0000256" key="5">
    <source>
        <dbReference type="ARBA" id="ARBA00022553"/>
    </source>
</evidence>
<dbReference type="GO" id="GO:0008047">
    <property type="term" value="F:enzyme activator activity"/>
    <property type="evidence" value="ECO:0007669"/>
    <property type="project" value="InterPro"/>
</dbReference>
<name>A0A8C5R516_9ANUR</name>
<evidence type="ECO:0000256" key="8">
    <source>
        <dbReference type="ARBA" id="ARBA00023242"/>
    </source>
</evidence>
<keyword evidence="8" id="KW-0539">Nucleus</keyword>
<dbReference type="Pfam" id="PF06058">
    <property type="entry name" value="DCP1"/>
    <property type="match status" value="1"/>
</dbReference>
<evidence type="ECO:0000256" key="7">
    <source>
        <dbReference type="ARBA" id="ARBA00023161"/>
    </source>
</evidence>
<gene>
    <name evidence="11" type="primary">DCP1A</name>
</gene>
<keyword evidence="7" id="KW-0866">Nonsense-mediated mRNA decay</keyword>
<proteinExistence type="inferred from homology"/>
<dbReference type="Gene3D" id="2.30.29.30">
    <property type="entry name" value="Pleckstrin-homology domain (PH domain)/Phosphotyrosine-binding domain (PTB)"/>
    <property type="match status" value="1"/>
</dbReference>
<dbReference type="SMR" id="A0A8C5R516"/>
<reference evidence="11" key="1">
    <citation type="submission" date="2025-08" db="UniProtKB">
        <authorList>
            <consortium name="Ensembl"/>
        </authorList>
    </citation>
    <scope>IDENTIFICATION</scope>
</reference>
<dbReference type="EC" id="3.6.1.62" evidence="9"/>
<evidence type="ECO:0000256" key="9">
    <source>
        <dbReference type="ARBA" id="ARBA00026102"/>
    </source>
</evidence>
<protein>
    <recommendedName>
        <fullName evidence="9">5'-(N(7)-methylguanosine 5'-triphospho)-[mRNA] hydrolase</fullName>
        <ecNumber evidence="9">3.6.1.62</ecNumber>
    </recommendedName>
</protein>
<keyword evidence="6" id="KW-0378">Hydrolase</keyword>
<dbReference type="SUPFAM" id="SSF50729">
    <property type="entry name" value="PH domain-like"/>
    <property type="match status" value="1"/>
</dbReference>
<dbReference type="OrthoDB" id="440673at2759"/>
<sequence length="591" mass="64593">MEGRAEPFSGRNVLIAVRGAGRRFTVTHRSLYTGKMEARGRAGHEMSLAALRHRDPFISSIVDVTGQVALYSFSPRTGEWEKTNIEGTLFVYTRSASPHHGFTIMNRLNMNNLVEPVNKDLEFQLHEPFLLYRNASLSIYSIWFYDKNDCQRIAKLMMEVVQLESERTKTRASPHADAGAERSIDILEMLSKAKNDYEKVRGREENLTLCGHLTIGEARGSHISASFQAGQRHLTVEELFGTSVGKEQPASAFPNPETNELLPDKGGHGVYLPFTSEHSKAFQPLVIKSEPAAFSCSATECGHSVCTAPILMPQLPVSHSDCHKMQTFPLRLSPSLCSTPSDVLSKSAPLSSGSTACIRHVLPNLGRQLSPLMIQPLSDLSSSAQNPPLLAPCVPVGLPKVSGTDHTDAELLQKLKSHNEHMQSQPISKAGMAPKFSCAGNQLATPESFKGNAMKTVNSLCVAPVQREPDSFAQPVSLSKVVTASQFVTPTTSAASSSILLSPSVFEQSVQKSSKAEDKTRVSPPTQASTDLPMFVLSRSQLQETLVHLIKVTDPYCDALYERELTKNHLKVGSAGVNNFIIFKRGEKPST</sequence>
<dbReference type="GO" id="GO:0000932">
    <property type="term" value="C:P-body"/>
    <property type="evidence" value="ECO:0007669"/>
    <property type="project" value="TreeGrafter"/>
</dbReference>
<evidence type="ECO:0000256" key="6">
    <source>
        <dbReference type="ARBA" id="ARBA00022801"/>
    </source>
</evidence>
<dbReference type="Ensembl" id="ENSLLET00000049607.1">
    <property type="protein sequence ID" value="ENSLLEP00000047735.1"/>
    <property type="gene ID" value="ENSLLEG00000030136.1"/>
</dbReference>
<reference evidence="11" key="2">
    <citation type="submission" date="2025-09" db="UniProtKB">
        <authorList>
            <consortium name="Ensembl"/>
        </authorList>
    </citation>
    <scope>IDENTIFICATION</scope>
</reference>
<evidence type="ECO:0000256" key="2">
    <source>
        <dbReference type="ARBA" id="ARBA00004496"/>
    </source>
</evidence>
<comment type="subcellular location">
    <subcellularLocation>
        <location evidence="2">Cytoplasm</location>
    </subcellularLocation>
    <subcellularLocation>
        <location evidence="1">Nucleus</location>
    </subcellularLocation>
</comment>
<dbReference type="GeneTree" id="ENSGT00940000158818"/>
<dbReference type="InterPro" id="IPR011993">
    <property type="entry name" value="PH-like_dom_sf"/>
</dbReference>
<evidence type="ECO:0000256" key="1">
    <source>
        <dbReference type="ARBA" id="ARBA00004123"/>
    </source>
</evidence>
<keyword evidence="5" id="KW-0597">Phosphoprotein</keyword>
<comment type="similarity">
    <text evidence="3">Belongs to the DCP1 family.</text>
</comment>
<keyword evidence="4" id="KW-0963">Cytoplasm</keyword>